<feature type="region of interest" description="Disordered" evidence="1">
    <location>
        <begin position="147"/>
        <end position="173"/>
    </location>
</feature>
<dbReference type="Pfam" id="PF05773">
    <property type="entry name" value="RWD"/>
    <property type="match status" value="1"/>
</dbReference>
<dbReference type="PANTHER" id="PTHR21275:SF1">
    <property type="entry name" value="RWD DOMAIN-CONTAINING PROTEIN 4"/>
    <property type="match status" value="1"/>
</dbReference>
<protein>
    <submittedName>
        <fullName evidence="3">Putative rwd domain protein</fullName>
    </submittedName>
</protein>
<dbReference type="Gene3D" id="3.10.110.10">
    <property type="entry name" value="Ubiquitin Conjugating Enzyme"/>
    <property type="match status" value="1"/>
</dbReference>
<feature type="domain" description="RWD" evidence="2">
    <location>
        <begin position="10"/>
        <end position="112"/>
    </location>
</feature>
<evidence type="ECO:0000256" key="1">
    <source>
        <dbReference type="SAM" id="MobiDB-lite"/>
    </source>
</evidence>
<name>A0A0K8TQD7_TABBR</name>
<dbReference type="PANTHER" id="PTHR21275">
    <property type="entry name" value="RWD DOMAIN-CONTAINING PROTEIN 4"/>
    <property type="match status" value="1"/>
</dbReference>
<dbReference type="InterPro" id="IPR006575">
    <property type="entry name" value="RWD_dom"/>
</dbReference>
<dbReference type="SMART" id="SM00591">
    <property type="entry name" value="RWD"/>
    <property type="match status" value="1"/>
</dbReference>
<dbReference type="AlphaFoldDB" id="A0A0K8TQD7"/>
<dbReference type="InterPro" id="IPR016135">
    <property type="entry name" value="UBQ-conjugating_enzyme/RWD"/>
</dbReference>
<evidence type="ECO:0000259" key="2">
    <source>
        <dbReference type="PROSITE" id="PS50908"/>
    </source>
</evidence>
<dbReference type="CDD" id="cd23817">
    <property type="entry name" value="RWD-RWDD4"/>
    <property type="match status" value="1"/>
</dbReference>
<dbReference type="PROSITE" id="PS50908">
    <property type="entry name" value="RWD"/>
    <property type="match status" value="1"/>
</dbReference>
<dbReference type="InterPro" id="IPR042770">
    <property type="entry name" value="RWDD4"/>
</dbReference>
<feature type="region of interest" description="Disordered" evidence="1">
    <location>
        <begin position="188"/>
        <end position="209"/>
    </location>
</feature>
<accession>A0A0K8TQD7</accession>
<reference evidence="3" key="1">
    <citation type="journal article" date="2015" name="Insect Biochem. Mol. Biol.">
        <title>An insight into the sialome of the horse fly, Tabanus bromius.</title>
        <authorList>
            <person name="Ribeiro J.M."/>
            <person name="Kazimirova M."/>
            <person name="Takac P."/>
            <person name="Andersen J.F."/>
            <person name="Francischetti I.M."/>
        </authorList>
    </citation>
    <scope>NUCLEOTIDE SEQUENCE</scope>
</reference>
<feature type="compositionally biased region" description="Basic and acidic residues" evidence="1">
    <location>
        <begin position="162"/>
        <end position="173"/>
    </location>
</feature>
<dbReference type="EMBL" id="GDAI01001019">
    <property type="protein sequence ID" value="JAI16584.1"/>
    <property type="molecule type" value="mRNA"/>
</dbReference>
<proteinExistence type="evidence at transcript level"/>
<evidence type="ECO:0000313" key="3">
    <source>
        <dbReference type="EMBL" id="JAI16584.1"/>
    </source>
</evidence>
<dbReference type="SUPFAM" id="SSF54495">
    <property type="entry name" value="UBC-like"/>
    <property type="match status" value="1"/>
</dbReference>
<organism evidence="3">
    <name type="scientific">Tabanus bromius</name>
    <name type="common">Band-eyed brown horse fly</name>
    <dbReference type="NCBI Taxonomy" id="304241"/>
    <lineage>
        <taxon>Eukaryota</taxon>
        <taxon>Metazoa</taxon>
        <taxon>Ecdysozoa</taxon>
        <taxon>Arthropoda</taxon>
        <taxon>Hexapoda</taxon>
        <taxon>Insecta</taxon>
        <taxon>Pterygota</taxon>
        <taxon>Neoptera</taxon>
        <taxon>Endopterygota</taxon>
        <taxon>Diptera</taxon>
        <taxon>Brachycera</taxon>
        <taxon>Tabanomorpha</taxon>
        <taxon>Tabanoidea</taxon>
        <taxon>Tabanidae</taxon>
        <taxon>Tabanus</taxon>
    </lineage>
</organism>
<sequence length="209" mass="23855">MSEMKELQDEEREALISIYEGDTAFKQINATTFQYKYGEDDDNKSFLVEICWGQEYPSAVPTINMDTFYNRHLKASVKDKISAILKEEAEQWLGCGMTYTLFECLKERIQELIQDQPDEPIPIPTADVEANLDSLTISDSNSNALKKTAAKKEQLTKAQKRRQWERTDHKGERARGWDWVDIVKHLSQTGSKEDSQNAANSANVQSVPS</sequence>